<dbReference type="InterPro" id="IPR002885">
    <property type="entry name" value="PPR_rpt"/>
</dbReference>
<dbReference type="Pfam" id="PF20431">
    <property type="entry name" value="E_motif"/>
    <property type="match status" value="1"/>
</dbReference>
<dbReference type="GO" id="GO:0099402">
    <property type="term" value="P:plant organ development"/>
    <property type="evidence" value="ECO:0007669"/>
    <property type="project" value="UniProtKB-ARBA"/>
</dbReference>
<evidence type="ECO:0000256" key="1">
    <source>
        <dbReference type="ARBA" id="ARBA00022737"/>
    </source>
</evidence>
<evidence type="ECO:0000313" key="3">
    <source>
        <dbReference type="Proteomes" id="UP000554482"/>
    </source>
</evidence>
<dbReference type="EMBL" id="JABWDY010021508">
    <property type="protein sequence ID" value="KAF5192331.1"/>
    <property type="molecule type" value="Genomic_DNA"/>
</dbReference>
<dbReference type="PANTHER" id="PTHR47926:SF520">
    <property type="entry name" value="DYW DOMAIN-CONTAINING PROTEIN"/>
    <property type="match status" value="1"/>
</dbReference>
<evidence type="ECO:0000313" key="2">
    <source>
        <dbReference type="EMBL" id="KAF5192331.1"/>
    </source>
</evidence>
<name>A0A7J6W555_THATH</name>
<proteinExistence type="predicted"/>
<protein>
    <submittedName>
        <fullName evidence="2">Pentatricopeptide repeat-containing protein</fullName>
    </submittedName>
</protein>
<dbReference type="GO" id="GO:0003723">
    <property type="term" value="F:RNA binding"/>
    <property type="evidence" value="ECO:0007669"/>
    <property type="project" value="InterPro"/>
</dbReference>
<keyword evidence="3" id="KW-1185">Reference proteome</keyword>
<dbReference type="InterPro" id="IPR046960">
    <property type="entry name" value="PPR_At4g14850-like_plant"/>
</dbReference>
<dbReference type="InterPro" id="IPR011990">
    <property type="entry name" value="TPR-like_helical_dom_sf"/>
</dbReference>
<dbReference type="OrthoDB" id="185373at2759"/>
<keyword evidence="1" id="KW-0677">Repeat</keyword>
<dbReference type="FunFam" id="1.25.40.10:FF:000158">
    <property type="entry name" value="pentatricopeptide repeat-containing protein At2g33680"/>
    <property type="match status" value="1"/>
</dbReference>
<reference evidence="2 3" key="1">
    <citation type="submission" date="2020-06" db="EMBL/GenBank/DDBJ databases">
        <title>Transcriptomic and genomic resources for Thalictrum thalictroides and T. hernandezii: Facilitating candidate gene discovery in an emerging model plant lineage.</title>
        <authorList>
            <person name="Arias T."/>
            <person name="Riano-Pachon D.M."/>
            <person name="Di Stilio V.S."/>
        </authorList>
    </citation>
    <scope>NUCLEOTIDE SEQUENCE [LARGE SCALE GENOMIC DNA]</scope>
    <source>
        <strain evidence="3">cv. WT478/WT964</strain>
        <tissue evidence="2">Leaves</tissue>
    </source>
</reference>
<accession>A0A7J6W555</accession>
<dbReference type="AlphaFoldDB" id="A0A7J6W555"/>
<dbReference type="Pfam" id="PF01535">
    <property type="entry name" value="PPR"/>
    <property type="match status" value="1"/>
</dbReference>
<dbReference type="Proteomes" id="UP000554482">
    <property type="component" value="Unassembled WGS sequence"/>
</dbReference>
<gene>
    <name evidence="2" type="ORF">FRX31_018086</name>
</gene>
<dbReference type="PANTHER" id="PTHR47926">
    <property type="entry name" value="PENTATRICOPEPTIDE REPEAT-CONTAINING PROTEIN"/>
    <property type="match status" value="1"/>
</dbReference>
<comment type="caution">
    <text evidence="2">The sequence shown here is derived from an EMBL/GenBank/DDBJ whole genome shotgun (WGS) entry which is preliminary data.</text>
</comment>
<dbReference type="InterPro" id="IPR046848">
    <property type="entry name" value="E_motif"/>
</dbReference>
<organism evidence="2 3">
    <name type="scientific">Thalictrum thalictroides</name>
    <name type="common">Rue-anemone</name>
    <name type="synonym">Anemone thalictroides</name>
    <dbReference type="NCBI Taxonomy" id="46969"/>
    <lineage>
        <taxon>Eukaryota</taxon>
        <taxon>Viridiplantae</taxon>
        <taxon>Streptophyta</taxon>
        <taxon>Embryophyta</taxon>
        <taxon>Tracheophyta</taxon>
        <taxon>Spermatophyta</taxon>
        <taxon>Magnoliopsida</taxon>
        <taxon>Ranunculales</taxon>
        <taxon>Ranunculaceae</taxon>
        <taxon>Thalictroideae</taxon>
        <taxon>Thalictrum</taxon>
    </lineage>
</organism>
<sequence>MVCWTGIVGCHSGLSGDALEAFVRMRETEVTLNKIIFVGVLSACSNTGLVEQERSYFYMMHKTYGIEPSIHYTCMVWLLGRSDCLEEAVKLINDIPFGHSVMVWRALLGACVVHNNIEIGKLAVERVLLMELMEPQDEDAYVLLPNIYASAKCWQNVASDRKSMKRKGVKKDQAFAGLRHKIKFIISVWRIHHTLRCE</sequence>
<dbReference type="GO" id="GO:0009451">
    <property type="term" value="P:RNA modification"/>
    <property type="evidence" value="ECO:0007669"/>
    <property type="project" value="InterPro"/>
</dbReference>
<dbReference type="Gene3D" id="1.25.40.10">
    <property type="entry name" value="Tetratricopeptide repeat domain"/>
    <property type="match status" value="1"/>
</dbReference>